<dbReference type="Pfam" id="PF04143">
    <property type="entry name" value="Sulf_transp"/>
    <property type="match status" value="1"/>
</dbReference>
<keyword evidence="3" id="KW-1185">Reference proteome</keyword>
<evidence type="ECO:0000256" key="1">
    <source>
        <dbReference type="SAM" id="Phobius"/>
    </source>
</evidence>
<feature type="transmembrane region" description="Helical" evidence="1">
    <location>
        <begin position="125"/>
        <end position="147"/>
    </location>
</feature>
<feature type="transmembrane region" description="Helical" evidence="1">
    <location>
        <begin position="85"/>
        <end position="105"/>
    </location>
</feature>
<dbReference type="AlphaFoldDB" id="A0A6I6ER56"/>
<dbReference type="EMBL" id="CP046522">
    <property type="protein sequence ID" value="QGU94640.1"/>
    <property type="molecule type" value="Genomic_DNA"/>
</dbReference>
<feature type="transmembrane region" description="Helical" evidence="1">
    <location>
        <begin position="159"/>
        <end position="176"/>
    </location>
</feature>
<name>A0A6I6ER56_9CLOT</name>
<reference evidence="2 3" key="1">
    <citation type="submission" date="2019-12" db="EMBL/GenBank/DDBJ databases">
        <title>Genome sequenceing of Clostridium bovifaecis.</title>
        <authorList>
            <person name="Yao Y."/>
        </authorList>
    </citation>
    <scope>NUCLEOTIDE SEQUENCE [LARGE SCALE GENOMIC DNA]</scope>
    <source>
        <strain evidence="2 3">BXX</strain>
    </source>
</reference>
<dbReference type="InterPro" id="IPR007272">
    <property type="entry name" value="Sulf_transp_TsuA/YedE"/>
</dbReference>
<keyword evidence="1" id="KW-0472">Membrane</keyword>
<evidence type="ECO:0000313" key="3">
    <source>
        <dbReference type="Proteomes" id="UP000422764"/>
    </source>
</evidence>
<keyword evidence="1" id="KW-0812">Transmembrane</keyword>
<dbReference type="Proteomes" id="UP000422764">
    <property type="component" value="Chromosome"/>
</dbReference>
<organism evidence="2 3">
    <name type="scientific">Clostridium bovifaecis</name>
    <dbReference type="NCBI Taxonomy" id="2184719"/>
    <lineage>
        <taxon>Bacteria</taxon>
        <taxon>Bacillati</taxon>
        <taxon>Bacillota</taxon>
        <taxon>Clostridia</taxon>
        <taxon>Eubacteriales</taxon>
        <taxon>Clostridiaceae</taxon>
        <taxon>Clostridium</taxon>
    </lineage>
</organism>
<evidence type="ECO:0000313" key="2">
    <source>
        <dbReference type="EMBL" id="QGU94640.1"/>
    </source>
</evidence>
<sequence>MLSNEMDLLIQQRYKKKSKKQKNQIPYAILVIVLSVIIFAFLWKNQRSYTVYLVIGIPIGITLRYSRFCLSGAFRDPFLLGNTRLLRGVLIAMIISTVGFGAIQYEYLKHNPIDYAYIPGIVTAAGFHIMVGAFIFGVGMTIAGGCASGVLMRIGEGHALQWITLLGFFIGSLLGAKDYTVWYDKFISKAKVIYFPEYLDLRIVVIAQVAFLITLYKIAVWYENKRFKSR</sequence>
<accession>A0A6I6ER56</accession>
<protein>
    <submittedName>
        <fullName evidence="2">YeeE/YedE family protein</fullName>
    </submittedName>
</protein>
<proteinExistence type="predicted"/>
<feature type="transmembrane region" description="Helical" evidence="1">
    <location>
        <begin position="201"/>
        <end position="222"/>
    </location>
</feature>
<keyword evidence="1" id="KW-1133">Transmembrane helix</keyword>
<feature type="transmembrane region" description="Helical" evidence="1">
    <location>
        <begin position="25"/>
        <end position="43"/>
    </location>
</feature>
<feature type="transmembrane region" description="Helical" evidence="1">
    <location>
        <begin position="49"/>
        <end position="65"/>
    </location>
</feature>
<gene>
    <name evidence="2" type="ORF">GOM49_05560</name>
</gene>